<feature type="region of interest" description="Disordered" evidence="1">
    <location>
        <begin position="44"/>
        <end position="119"/>
    </location>
</feature>
<keyword evidence="2" id="KW-0378">Hydrolase</keyword>
<accession>A0A6J4U2G7</accession>
<evidence type="ECO:0000313" key="2">
    <source>
        <dbReference type="EMBL" id="CAA9538317.1"/>
    </source>
</evidence>
<dbReference type="AlphaFoldDB" id="A0A6J4U2G7"/>
<name>A0A6J4U2G7_9BACT</name>
<feature type="compositionally biased region" description="Low complexity" evidence="1">
    <location>
        <begin position="64"/>
        <end position="77"/>
    </location>
</feature>
<feature type="region of interest" description="Disordered" evidence="1">
    <location>
        <begin position="191"/>
        <end position="220"/>
    </location>
</feature>
<feature type="non-terminal residue" evidence="2">
    <location>
        <position position="220"/>
    </location>
</feature>
<evidence type="ECO:0000256" key="1">
    <source>
        <dbReference type="SAM" id="MobiDB-lite"/>
    </source>
</evidence>
<reference evidence="2" key="1">
    <citation type="submission" date="2020-02" db="EMBL/GenBank/DDBJ databases">
        <authorList>
            <person name="Meier V. D."/>
        </authorList>
    </citation>
    <scope>NUCLEOTIDE SEQUENCE</scope>
    <source>
        <strain evidence="2">AVDCRST_MAG73</strain>
    </source>
</reference>
<dbReference type="EC" id="3.5.1.9" evidence="2"/>
<organism evidence="2">
    <name type="scientific">uncultured Thermomicrobiales bacterium</name>
    <dbReference type="NCBI Taxonomy" id="1645740"/>
    <lineage>
        <taxon>Bacteria</taxon>
        <taxon>Pseudomonadati</taxon>
        <taxon>Thermomicrobiota</taxon>
        <taxon>Thermomicrobia</taxon>
        <taxon>Thermomicrobiales</taxon>
        <taxon>environmental samples</taxon>
    </lineage>
</organism>
<feature type="non-terminal residue" evidence="2">
    <location>
        <position position="1"/>
    </location>
</feature>
<proteinExistence type="predicted"/>
<feature type="compositionally biased region" description="Basic residues" evidence="1">
    <location>
        <begin position="84"/>
        <end position="105"/>
    </location>
</feature>
<sequence length="220" mass="24335">GHADRSVPHGRRRVGNLQGVAGAVGLRLSVLRGVARRLCRRHRVRNPAGRTGREHRHLRRFAVSSAPRRGGSRRPAALVGGGSRRGRRRCPAARRTRDRRRGLRGRRGDRPGRAGANRLGYPLANGSVLRRAPVLDPRCGRVAGDRRCRVGRHRLVQHRRHRRLESTGPHDFARGRNPDRRAHDQLWGAAGNGVPVHRRAGQSTGDGHLSGARLRRAGAV</sequence>
<gene>
    <name evidence="2" type="ORF">AVDCRST_MAG73-1644</name>
</gene>
<dbReference type="EMBL" id="CADCWE010000099">
    <property type="protein sequence ID" value="CAA9538317.1"/>
    <property type="molecule type" value="Genomic_DNA"/>
</dbReference>
<dbReference type="GO" id="GO:0004061">
    <property type="term" value="F:arylformamidase activity"/>
    <property type="evidence" value="ECO:0007669"/>
    <property type="project" value="UniProtKB-EC"/>
</dbReference>
<protein>
    <submittedName>
        <fullName evidence="2">Kynurenine formamidase, bacterial</fullName>
        <ecNumber evidence="2">3.5.1.9</ecNumber>
    </submittedName>
</protein>